<sequence length="219" mass="24281">MPIKKLFPFVTADIALFTIDDDTLRVLLVKRANPPAKGAWALPGGAIDPDADASLDEAARRVLSGKTLVDVPFLEQVATFSGAARDPRGWSLSALYYALLPRDQISAVAGRKTEAIAWANAFAADVELAFDHAELLATALEKLRDKVERAALPLHLLPERFTLTELQRTCEIIQGRALDKSSFRRRLKDEPNLIELEGEFLRGAQRPAQLYRAIEGFRF</sequence>
<comment type="caution">
    <text evidence="2">The sequence shown here is derived from an EMBL/GenBank/DDBJ whole genome shotgun (WGS) entry which is preliminary data.</text>
</comment>
<dbReference type="AlphaFoldDB" id="A0A158CPT8"/>
<dbReference type="InterPro" id="IPR054105">
    <property type="entry name" value="WHD_NrtR"/>
</dbReference>
<dbReference type="GO" id="GO:0003824">
    <property type="term" value="F:catalytic activity"/>
    <property type="evidence" value="ECO:0007669"/>
    <property type="project" value="UniProtKB-ARBA"/>
</dbReference>
<dbReference type="InterPro" id="IPR036390">
    <property type="entry name" value="WH_DNA-bd_sf"/>
</dbReference>
<protein>
    <submittedName>
        <fullName evidence="2">MutT/nudix family protein</fullName>
    </submittedName>
</protein>
<dbReference type="SUPFAM" id="SSF55811">
    <property type="entry name" value="Nudix"/>
    <property type="match status" value="1"/>
</dbReference>
<dbReference type="PANTHER" id="PTHR43736:SF4">
    <property type="entry name" value="SLR1690 PROTEIN"/>
    <property type="match status" value="1"/>
</dbReference>
<dbReference type="PANTHER" id="PTHR43736">
    <property type="entry name" value="ADP-RIBOSE PYROPHOSPHATASE"/>
    <property type="match status" value="1"/>
</dbReference>
<dbReference type="Pfam" id="PF00293">
    <property type="entry name" value="NUDIX"/>
    <property type="match status" value="1"/>
</dbReference>
<proteinExistence type="predicted"/>
<dbReference type="InterPro" id="IPR036388">
    <property type="entry name" value="WH-like_DNA-bd_sf"/>
</dbReference>
<name>A0A158CPT8_9BURK</name>
<keyword evidence="3" id="KW-1185">Reference proteome</keyword>
<dbReference type="InterPro" id="IPR000086">
    <property type="entry name" value="NUDIX_hydrolase_dom"/>
</dbReference>
<evidence type="ECO:0000313" key="2">
    <source>
        <dbReference type="EMBL" id="SAK84299.1"/>
    </source>
</evidence>
<dbReference type="InterPro" id="IPR015797">
    <property type="entry name" value="NUDIX_hydrolase-like_dom_sf"/>
</dbReference>
<dbReference type="CDD" id="cd18873">
    <property type="entry name" value="NUDIX_NadM_like"/>
    <property type="match status" value="1"/>
</dbReference>
<feature type="domain" description="Nudix hydrolase" evidence="1">
    <location>
        <begin position="7"/>
        <end position="143"/>
    </location>
</feature>
<dbReference type="STRING" id="1777140.AWB79_05751"/>
<dbReference type="Gene3D" id="3.90.79.10">
    <property type="entry name" value="Nucleoside Triphosphate Pyrophosphohydrolase"/>
    <property type="match status" value="1"/>
</dbReference>
<dbReference type="Proteomes" id="UP000054851">
    <property type="component" value="Unassembled WGS sequence"/>
</dbReference>
<dbReference type="Gene3D" id="1.10.10.10">
    <property type="entry name" value="Winged helix-like DNA-binding domain superfamily/Winged helix DNA-binding domain"/>
    <property type="match status" value="1"/>
</dbReference>
<dbReference type="EMBL" id="FCOA02000026">
    <property type="protein sequence ID" value="SAK84299.1"/>
    <property type="molecule type" value="Genomic_DNA"/>
</dbReference>
<dbReference type="PROSITE" id="PS51462">
    <property type="entry name" value="NUDIX"/>
    <property type="match status" value="1"/>
</dbReference>
<gene>
    <name evidence="2" type="ORF">AWB79_05751</name>
</gene>
<organism evidence="2 3">
    <name type="scientific">Caballeronia hypogeia</name>
    <dbReference type="NCBI Taxonomy" id="1777140"/>
    <lineage>
        <taxon>Bacteria</taxon>
        <taxon>Pseudomonadati</taxon>
        <taxon>Pseudomonadota</taxon>
        <taxon>Betaproteobacteria</taxon>
        <taxon>Burkholderiales</taxon>
        <taxon>Burkholderiaceae</taxon>
        <taxon>Caballeronia</taxon>
    </lineage>
</organism>
<dbReference type="SUPFAM" id="SSF46785">
    <property type="entry name" value="Winged helix' DNA-binding domain"/>
    <property type="match status" value="1"/>
</dbReference>
<evidence type="ECO:0000259" key="1">
    <source>
        <dbReference type="PROSITE" id="PS51462"/>
    </source>
</evidence>
<dbReference type="RefSeq" id="WP_061170832.1">
    <property type="nucleotide sequence ID" value="NZ_FCOA02000026.1"/>
</dbReference>
<accession>A0A158CPT8</accession>
<evidence type="ECO:0000313" key="3">
    <source>
        <dbReference type="Proteomes" id="UP000054851"/>
    </source>
</evidence>
<dbReference type="Pfam" id="PF21906">
    <property type="entry name" value="WHD_NrtR"/>
    <property type="match status" value="1"/>
</dbReference>
<reference evidence="2" key="1">
    <citation type="submission" date="2016-01" db="EMBL/GenBank/DDBJ databases">
        <authorList>
            <person name="Peeters C."/>
        </authorList>
    </citation>
    <scope>NUCLEOTIDE SEQUENCE</scope>
    <source>
        <strain evidence="2">LMG 29322</strain>
    </source>
</reference>